<dbReference type="Proteomes" id="UP000474802">
    <property type="component" value="Unassembled WGS sequence"/>
</dbReference>
<dbReference type="RefSeq" id="WP_164535155.1">
    <property type="nucleotide sequence ID" value="NZ_JAALFG010000004.1"/>
</dbReference>
<protein>
    <submittedName>
        <fullName evidence="2">Uncharacterized protein</fullName>
    </submittedName>
</protein>
<dbReference type="EMBL" id="JAALFG010000004">
    <property type="protein sequence ID" value="NGP18892.1"/>
    <property type="molecule type" value="Genomic_DNA"/>
</dbReference>
<sequence length="182" mass="20454">MSDLDHMEARLRELWAVTIPRSALAAEDRAAAERLLGKTEAARLAATRRGDRFRYRPRAIQKIEYFWVPAGGQYTQQDEGWTIEATQNGVKSILGRVRNSERCSHIVRELKRRGYRVVLVVTEGMKAAGVTSGPEVSPRDKAARFAPGKTLPSKRKDILNRLRGFAHEQPSLDAAPYRKLSG</sequence>
<comment type="caution">
    <text evidence="2">The sequence shown here is derived from an EMBL/GenBank/DDBJ whole genome shotgun (WGS) entry which is preliminary data.</text>
</comment>
<gene>
    <name evidence="2" type="ORF">G5575_15645</name>
</gene>
<organism evidence="2 3">
    <name type="scientific">Devosia aurantiaca</name>
    <dbReference type="NCBI Taxonomy" id="2714858"/>
    <lineage>
        <taxon>Bacteria</taxon>
        <taxon>Pseudomonadati</taxon>
        <taxon>Pseudomonadota</taxon>
        <taxon>Alphaproteobacteria</taxon>
        <taxon>Hyphomicrobiales</taxon>
        <taxon>Devosiaceae</taxon>
        <taxon>Devosia</taxon>
    </lineage>
</organism>
<reference evidence="2 3" key="1">
    <citation type="submission" date="2020-02" db="EMBL/GenBank/DDBJ databases">
        <authorList>
            <person name="Khan S.A."/>
            <person name="Jeon C.O."/>
            <person name="Chun B.H."/>
        </authorList>
    </citation>
    <scope>NUCLEOTIDE SEQUENCE [LARGE SCALE GENOMIC DNA]</scope>
    <source>
        <strain evidence="2 3">H239</strain>
    </source>
</reference>
<name>A0A6M1SU62_9HYPH</name>
<accession>A0A6M1SU62</accession>
<reference evidence="2 3" key="2">
    <citation type="submission" date="2020-03" db="EMBL/GenBank/DDBJ databases">
        <title>Devosia chinhatensis sp. nov., isolated from a hexachlorocyclohexane (HCH) dump site in India.</title>
        <authorList>
            <person name="Kumar M."/>
            <person name="Lal R."/>
        </authorList>
    </citation>
    <scope>NUCLEOTIDE SEQUENCE [LARGE SCALE GENOMIC DNA]</scope>
    <source>
        <strain evidence="2 3">H239</strain>
    </source>
</reference>
<feature type="region of interest" description="Disordered" evidence="1">
    <location>
        <begin position="129"/>
        <end position="151"/>
    </location>
</feature>
<dbReference type="AlphaFoldDB" id="A0A6M1SU62"/>
<evidence type="ECO:0000313" key="2">
    <source>
        <dbReference type="EMBL" id="NGP18892.1"/>
    </source>
</evidence>
<proteinExistence type="predicted"/>
<evidence type="ECO:0000256" key="1">
    <source>
        <dbReference type="SAM" id="MobiDB-lite"/>
    </source>
</evidence>
<evidence type="ECO:0000313" key="3">
    <source>
        <dbReference type="Proteomes" id="UP000474802"/>
    </source>
</evidence>
<keyword evidence="3" id="KW-1185">Reference proteome</keyword>